<comment type="caution">
    <text evidence="1">The sequence shown here is derived from an EMBL/GenBank/DDBJ whole genome shotgun (WGS) entry which is preliminary data.</text>
</comment>
<dbReference type="EMBL" id="JBHTCA010000035">
    <property type="protein sequence ID" value="MFC7411529.1"/>
    <property type="molecule type" value="Genomic_DNA"/>
</dbReference>
<evidence type="ECO:0000313" key="1">
    <source>
        <dbReference type="EMBL" id="MFC7411529.1"/>
    </source>
</evidence>
<dbReference type="Proteomes" id="UP001596501">
    <property type="component" value="Unassembled WGS sequence"/>
</dbReference>
<gene>
    <name evidence="1" type="ORF">ACFQPB_21960</name>
</gene>
<reference evidence="2" key="1">
    <citation type="journal article" date="2019" name="Int. J. Syst. Evol. Microbiol.">
        <title>The Global Catalogue of Microorganisms (GCM) 10K type strain sequencing project: providing services to taxonomists for standard genome sequencing and annotation.</title>
        <authorList>
            <consortium name="The Broad Institute Genomics Platform"/>
            <consortium name="The Broad Institute Genome Sequencing Center for Infectious Disease"/>
            <person name="Wu L."/>
            <person name="Ma J."/>
        </authorList>
    </citation>
    <scope>NUCLEOTIDE SEQUENCE [LARGE SCALE GENOMIC DNA]</scope>
    <source>
        <strain evidence="2">CGMCC 1.12371</strain>
    </source>
</reference>
<dbReference type="RefSeq" id="WP_382228052.1">
    <property type="nucleotide sequence ID" value="NZ_JBHTCA010000035.1"/>
</dbReference>
<evidence type="ECO:0000313" key="2">
    <source>
        <dbReference type="Proteomes" id="UP001596501"/>
    </source>
</evidence>
<accession>A0ABW2QQ59</accession>
<name>A0ABW2QQ59_9BURK</name>
<sequence length="731" mass="78195">MAVTPNWRTDGLADQIETAIENLSARGYIQFHPVLAQYLDNFKAALFLGHALYWTRHLARHNRHRDGWFFMTARDWEKATGLSQREQLTVRALLQSQGLISEALVGKPAQLHYRVNLPGLALCMSKANALGVPLPSGSQLNLEALSPWLASSVQFFKPLADVVGSTAAGLYMSWLLQQQRRQLVAQGARQAHPKSAGVPTIAGASNGFVLVNLDDVRIALCLGPKTQRNAREKLKAAGFIQEAKVSGDRSGQRLIHVKVNLTAVLACLSAQDARPLPVRKATLAARPTPVPATESVVATSTQVLIGSNESGQVGAPLIASGGSKRKHRQIPLFGPMGLQSGAVQGSGQEGATASLLLNGGTVRQPGTRLMAAAQLFGQGHALLTGYAVHTATFTRTQRDERGDSIQAEAQAATAMEQNVTSENPISDDAVLSKLDGQDAVLSKLDVPFCRNYIQVVFKTNTTTTDTFSLPREADPVDNFPVSAKTPVRVTPSRRRAIHIVSNQKPATQPEVTQGLDAEINAGAEIRPAERVSVASQGVGANRASKRLDAAEIQAPIQQPEPAQPAMPDGPQPQSKAGAVVAAAEAVECQNLILPVNLAKDWHPGVLHALQQVQPADRQALLDELAGQMESTAKSIHNPAGWMHGLAKRFVQGGVVLAMAEKVAAERARRQYVKNHIDAASRGVTLTDAGTTVQAAPVLTEANSEDAEAIKRNALERLRALRATYVNNKEGT</sequence>
<keyword evidence="2" id="KW-1185">Reference proteome</keyword>
<protein>
    <submittedName>
        <fullName evidence="1">Uncharacterized protein</fullName>
    </submittedName>
</protein>
<proteinExistence type="predicted"/>
<organism evidence="1 2">
    <name type="scientific">Hydrogenophaga atypica</name>
    <dbReference type="NCBI Taxonomy" id="249409"/>
    <lineage>
        <taxon>Bacteria</taxon>
        <taxon>Pseudomonadati</taxon>
        <taxon>Pseudomonadota</taxon>
        <taxon>Betaproteobacteria</taxon>
        <taxon>Burkholderiales</taxon>
        <taxon>Comamonadaceae</taxon>
        <taxon>Hydrogenophaga</taxon>
    </lineage>
</organism>